<dbReference type="Pfam" id="PF13472">
    <property type="entry name" value="Lipase_GDSL_2"/>
    <property type="match status" value="1"/>
</dbReference>
<gene>
    <name evidence="3" type="ORF">JOF53_001798</name>
</gene>
<name>A0ABS5A9E4_9PSEU</name>
<feature type="chain" id="PRO_5047526859" evidence="1">
    <location>
        <begin position="24"/>
        <end position="269"/>
    </location>
</feature>
<keyword evidence="1" id="KW-0732">Signal</keyword>
<dbReference type="PANTHER" id="PTHR37981:SF1">
    <property type="entry name" value="SGNH HYDROLASE-TYPE ESTERASE DOMAIN-CONTAINING PROTEIN"/>
    <property type="match status" value="1"/>
</dbReference>
<dbReference type="Proteomes" id="UP001519363">
    <property type="component" value="Unassembled WGS sequence"/>
</dbReference>
<comment type="caution">
    <text evidence="3">The sequence shown here is derived from an EMBL/GenBank/DDBJ whole genome shotgun (WGS) entry which is preliminary data.</text>
</comment>
<dbReference type="InterPro" id="IPR013830">
    <property type="entry name" value="SGNH_hydro"/>
</dbReference>
<dbReference type="EMBL" id="JAGIOO010000001">
    <property type="protein sequence ID" value="MBP2472926.1"/>
    <property type="molecule type" value="Genomic_DNA"/>
</dbReference>
<sequence length="269" mass="27225">MRSLLLTLLTTLGLALGPLPAVAHTGSAAAGGAAVGEYVALGDSYASGVGAGSYERGSGACRRSRNAYPHLVTHALSPRVMRFVACSGATTSDVLGGQLDALTGSTALVTITVGGNDLDFTGLMTTCVLSGDSACAKRAERASELVRNELPARLGQLYQQIRNRAPNARVLAVGYPRLFEQASCGGGLTAAKRTALNAGADLLAETTAAAARTSGVVFVDVRSRFAGHGICGSPRWVNPLVSPTSDSFHANAAGHAGGYAPAVLAAQGT</sequence>
<evidence type="ECO:0000256" key="1">
    <source>
        <dbReference type="SAM" id="SignalP"/>
    </source>
</evidence>
<dbReference type="RefSeq" id="WP_086786261.1">
    <property type="nucleotide sequence ID" value="NZ_JAGIOO010000001.1"/>
</dbReference>
<keyword evidence="4" id="KW-1185">Reference proteome</keyword>
<dbReference type="SUPFAM" id="SSF52266">
    <property type="entry name" value="SGNH hydrolase"/>
    <property type="match status" value="1"/>
</dbReference>
<proteinExistence type="predicted"/>
<dbReference type="PANTHER" id="PTHR37981">
    <property type="entry name" value="LIPASE 2"/>
    <property type="match status" value="1"/>
</dbReference>
<accession>A0ABS5A9E4</accession>
<feature type="signal peptide" evidence="1">
    <location>
        <begin position="1"/>
        <end position="23"/>
    </location>
</feature>
<dbReference type="InterPro" id="IPR036514">
    <property type="entry name" value="SGNH_hydro_sf"/>
</dbReference>
<dbReference type="InterPro" id="IPR037460">
    <property type="entry name" value="SEST-like"/>
</dbReference>
<evidence type="ECO:0000313" key="4">
    <source>
        <dbReference type="Proteomes" id="UP001519363"/>
    </source>
</evidence>
<organism evidence="3 4">
    <name type="scientific">Crossiella equi</name>
    <dbReference type="NCBI Taxonomy" id="130796"/>
    <lineage>
        <taxon>Bacteria</taxon>
        <taxon>Bacillati</taxon>
        <taxon>Actinomycetota</taxon>
        <taxon>Actinomycetes</taxon>
        <taxon>Pseudonocardiales</taxon>
        <taxon>Pseudonocardiaceae</taxon>
        <taxon>Crossiella</taxon>
    </lineage>
</organism>
<dbReference type="Gene3D" id="3.40.50.1110">
    <property type="entry name" value="SGNH hydrolase"/>
    <property type="match status" value="1"/>
</dbReference>
<feature type="domain" description="SGNH hydrolase-type esterase" evidence="2">
    <location>
        <begin position="40"/>
        <end position="256"/>
    </location>
</feature>
<dbReference type="CDD" id="cd01823">
    <property type="entry name" value="SEST_like"/>
    <property type="match status" value="1"/>
</dbReference>
<evidence type="ECO:0000313" key="3">
    <source>
        <dbReference type="EMBL" id="MBP2472926.1"/>
    </source>
</evidence>
<evidence type="ECO:0000259" key="2">
    <source>
        <dbReference type="Pfam" id="PF13472"/>
    </source>
</evidence>
<reference evidence="3 4" key="1">
    <citation type="submission" date="2021-03" db="EMBL/GenBank/DDBJ databases">
        <title>Sequencing the genomes of 1000 actinobacteria strains.</title>
        <authorList>
            <person name="Klenk H.-P."/>
        </authorList>
    </citation>
    <scope>NUCLEOTIDE SEQUENCE [LARGE SCALE GENOMIC DNA]</scope>
    <source>
        <strain evidence="3 4">DSM 44580</strain>
    </source>
</reference>
<protein>
    <submittedName>
        <fullName evidence="3">Lysophospholipase L1-like esterase</fullName>
    </submittedName>
</protein>